<comment type="caution">
    <text evidence="1">The sequence shown here is derived from an EMBL/GenBank/DDBJ whole genome shotgun (WGS) entry which is preliminary data.</text>
</comment>
<feature type="non-terminal residue" evidence="1">
    <location>
        <position position="9"/>
    </location>
</feature>
<evidence type="ECO:0000313" key="2">
    <source>
        <dbReference type="Proteomes" id="UP000014627"/>
    </source>
</evidence>
<proteinExistence type="predicted"/>
<protein>
    <submittedName>
        <fullName evidence="1">Uncharacterized protein</fullName>
    </submittedName>
</protein>
<gene>
    <name evidence="1" type="ORF">CP99DC5_0273A</name>
</gene>
<dbReference type="Proteomes" id="UP000014627">
    <property type="component" value="Unassembled WGS sequence"/>
</dbReference>
<sequence length="9" mass="839">MRFGGGGGT</sequence>
<keyword evidence="2" id="KW-1185">Reference proteome</keyword>
<reference evidence="1 2" key="1">
    <citation type="submission" date="2013-04" db="EMBL/GenBank/DDBJ databases">
        <title>Genome sequence of Chlamydia psittaci 99DC5.</title>
        <authorList>
            <person name="Huot-Creasy H."/>
            <person name="McCracken C.L."/>
            <person name="Humphries M."/>
            <person name="Sachse K."/>
            <person name="Laroucau K."/>
            <person name="Bavoil P."/>
            <person name="Myers G.S."/>
        </authorList>
    </citation>
    <scope>NUCLEOTIDE SEQUENCE [LARGE SCALE GENOMIC DNA]</scope>
    <source>
        <strain evidence="1 2">99DC5</strain>
    </source>
</reference>
<organism evidence="1 2">
    <name type="scientific">Chlamydia psittaci 99DC5</name>
    <dbReference type="NCBI Taxonomy" id="1112251"/>
    <lineage>
        <taxon>Bacteria</taxon>
        <taxon>Pseudomonadati</taxon>
        <taxon>Chlamydiota</taxon>
        <taxon>Chlamydiia</taxon>
        <taxon>Chlamydiales</taxon>
        <taxon>Chlamydiaceae</taxon>
        <taxon>Chlamydia/Chlamydophila group</taxon>
        <taxon>Chlamydia</taxon>
    </lineage>
</organism>
<name>A0ABN0MQP2_CHLPS</name>
<evidence type="ECO:0000313" key="1">
    <source>
        <dbReference type="EMBL" id="EPJ28655.1"/>
    </source>
</evidence>
<accession>A0ABN0MQP2</accession>
<dbReference type="EMBL" id="ATLC01000044">
    <property type="protein sequence ID" value="EPJ28655.1"/>
    <property type="molecule type" value="Genomic_DNA"/>
</dbReference>